<gene>
    <name evidence="1" type="ORF">LOY88_004802</name>
</gene>
<dbReference type="EMBL" id="JALBCA010000077">
    <property type="protein sequence ID" value="KAI2384199.1"/>
    <property type="molecule type" value="Genomic_DNA"/>
</dbReference>
<evidence type="ECO:0000313" key="1">
    <source>
        <dbReference type="EMBL" id="KAI2384199.1"/>
    </source>
</evidence>
<accession>A0ACB8UT29</accession>
<sequence length="199" mass="22094">MAPMSQLAGYSLLINPRTTVDWNSWPPEHQGGVLAASILLFLFLFALGVWFFSYKRAKESVRDSAEKTKALQRHKSQSLKEHRLEEGPEPLKADSSFAPDAEEPRTKAKSKKRARSRGQEGKCRASKSLKTHGNETRQRSSRQGPRGKPRHMISGGRTTPKVRKGRQRVEADGGSSKYSRSVIVTVGDISGLADHGRSQ</sequence>
<organism evidence="1">
    <name type="scientific">Ophidiomyces ophidiicola</name>
    <dbReference type="NCBI Taxonomy" id="1387563"/>
    <lineage>
        <taxon>Eukaryota</taxon>
        <taxon>Fungi</taxon>
        <taxon>Dikarya</taxon>
        <taxon>Ascomycota</taxon>
        <taxon>Pezizomycotina</taxon>
        <taxon>Eurotiomycetes</taxon>
        <taxon>Eurotiomycetidae</taxon>
        <taxon>Onygenales</taxon>
        <taxon>Onygenaceae</taxon>
        <taxon>Ophidiomyces</taxon>
    </lineage>
</organism>
<protein>
    <submittedName>
        <fullName evidence="1">Uncharacterized protein</fullName>
    </submittedName>
</protein>
<reference evidence="1" key="1">
    <citation type="journal article" date="2022" name="bioRxiv">
        <title>Population genetic analysis of Ophidiomyces ophidiicola, the causative agent of snake fungal disease, indicates recent introductions to the USA.</title>
        <authorList>
            <person name="Ladner J.T."/>
            <person name="Palmer J.M."/>
            <person name="Ettinger C.L."/>
            <person name="Stajich J.E."/>
            <person name="Farrell T.M."/>
            <person name="Glorioso B.M."/>
            <person name="Lawson B."/>
            <person name="Price S.J."/>
            <person name="Stengle A.G."/>
            <person name="Grear D.A."/>
            <person name="Lorch J.M."/>
        </authorList>
    </citation>
    <scope>NUCLEOTIDE SEQUENCE</scope>
    <source>
        <strain evidence="1">NWHC 24266-5</strain>
    </source>
</reference>
<name>A0ACB8UT29_9EURO</name>
<proteinExistence type="predicted"/>
<comment type="caution">
    <text evidence="1">The sequence shown here is derived from an EMBL/GenBank/DDBJ whole genome shotgun (WGS) entry which is preliminary data.</text>
</comment>